<comment type="cofactor">
    <cofactor evidence="1">
        <name>Mg(2+)</name>
        <dbReference type="ChEBI" id="CHEBI:18420"/>
    </cofactor>
</comment>
<dbReference type="PANTHER" id="PTHR11839">
    <property type="entry name" value="UDP/ADP-SUGAR PYROPHOSPHATASE"/>
    <property type="match status" value="1"/>
</dbReference>
<dbReference type="EMBL" id="JAKOOW010000078">
    <property type="protein sequence ID" value="MCG6505082.1"/>
    <property type="molecule type" value="Genomic_DNA"/>
</dbReference>
<evidence type="ECO:0000256" key="3">
    <source>
        <dbReference type="RuleBase" id="RU003476"/>
    </source>
</evidence>
<protein>
    <submittedName>
        <fullName evidence="5">ADP compounds hydrolase NudE</fullName>
        <ecNumber evidence="5">3.6.1.-</ecNumber>
    </submittedName>
</protein>
<dbReference type="NCBIfam" id="NF008736">
    <property type="entry name" value="PRK11762.1"/>
    <property type="match status" value="1"/>
</dbReference>
<dbReference type="InterPro" id="IPR020476">
    <property type="entry name" value="Nudix_hydrolase"/>
</dbReference>
<evidence type="ECO:0000313" key="6">
    <source>
        <dbReference type="Proteomes" id="UP001298424"/>
    </source>
</evidence>
<accession>A0ABS9NQL4</accession>
<dbReference type="Pfam" id="PF00293">
    <property type="entry name" value="NUDIX"/>
    <property type="match status" value="1"/>
</dbReference>
<dbReference type="PROSITE" id="PS51462">
    <property type="entry name" value="NUDIX"/>
    <property type="match status" value="1"/>
</dbReference>
<dbReference type="InterPro" id="IPR000086">
    <property type="entry name" value="NUDIX_hydrolase_dom"/>
</dbReference>
<dbReference type="Proteomes" id="UP001298424">
    <property type="component" value="Unassembled WGS sequence"/>
</dbReference>
<comment type="similarity">
    <text evidence="3">Belongs to the Nudix hydrolase family.</text>
</comment>
<organism evidence="5 6">
    <name type="scientific">Kingella pumchi</name>
    <dbReference type="NCBI Taxonomy" id="2779506"/>
    <lineage>
        <taxon>Bacteria</taxon>
        <taxon>Pseudomonadati</taxon>
        <taxon>Pseudomonadota</taxon>
        <taxon>Betaproteobacteria</taxon>
        <taxon>Neisseriales</taxon>
        <taxon>Neisseriaceae</taxon>
        <taxon>Kingella</taxon>
    </lineage>
</organism>
<dbReference type="SUPFAM" id="SSF55811">
    <property type="entry name" value="Nudix"/>
    <property type="match status" value="1"/>
</dbReference>
<dbReference type="PANTHER" id="PTHR11839:SF12">
    <property type="entry name" value="ADP COMPOUNDS HYDROLASE NUDE"/>
    <property type="match status" value="1"/>
</dbReference>
<dbReference type="RefSeq" id="WP_238748649.1">
    <property type="nucleotide sequence ID" value="NZ_JAKOOW010000078.1"/>
</dbReference>
<name>A0ABS9NQL4_9NEIS</name>
<evidence type="ECO:0000256" key="1">
    <source>
        <dbReference type="ARBA" id="ARBA00001946"/>
    </source>
</evidence>
<dbReference type="GO" id="GO:0016787">
    <property type="term" value="F:hydrolase activity"/>
    <property type="evidence" value="ECO:0007669"/>
    <property type="project" value="UniProtKB-KW"/>
</dbReference>
<comment type="caution">
    <text evidence="5">The sequence shown here is derived from an EMBL/GenBank/DDBJ whole genome shotgun (WGS) entry which is preliminary data.</text>
</comment>
<dbReference type="Gene3D" id="3.90.79.10">
    <property type="entry name" value="Nucleoside Triphosphate Pyrophosphohydrolase"/>
    <property type="match status" value="1"/>
</dbReference>
<keyword evidence="2 3" id="KW-0378">Hydrolase</keyword>
<reference evidence="5 6" key="1">
    <citation type="submission" date="2022-02" db="EMBL/GenBank/DDBJ databases">
        <title>Genome sequence data of Kingella unionensis sp. nov. strain CICC 24913 (CCUG 75125).</title>
        <authorList>
            <person name="Xiao M."/>
        </authorList>
    </citation>
    <scope>NUCLEOTIDE SEQUENCE [LARGE SCALE GENOMIC DNA]</scope>
    <source>
        <strain evidence="5 6">CICC 24913</strain>
    </source>
</reference>
<dbReference type="EC" id="3.6.1.-" evidence="5"/>
<evidence type="ECO:0000259" key="4">
    <source>
        <dbReference type="PROSITE" id="PS51462"/>
    </source>
</evidence>
<dbReference type="InterPro" id="IPR020084">
    <property type="entry name" value="NUDIX_hydrolase_CS"/>
</dbReference>
<dbReference type="PRINTS" id="PR00502">
    <property type="entry name" value="NUDIXFAMILY"/>
</dbReference>
<evidence type="ECO:0000256" key="2">
    <source>
        <dbReference type="ARBA" id="ARBA00022801"/>
    </source>
</evidence>
<feature type="domain" description="Nudix hydrolase" evidence="4">
    <location>
        <begin position="48"/>
        <end position="177"/>
    </location>
</feature>
<dbReference type="InterPro" id="IPR015797">
    <property type="entry name" value="NUDIX_hydrolase-like_dom_sf"/>
</dbReference>
<evidence type="ECO:0000313" key="5">
    <source>
        <dbReference type="EMBL" id="MCG6505082.1"/>
    </source>
</evidence>
<keyword evidence="6" id="KW-1185">Reference proteome</keyword>
<proteinExistence type="inferred from homology"/>
<sequence>MAAFDSERGKPEILAVRTAAQTRIFQVQAVDLRFANGTERTYERLTPARRPAVMVLALHEGSLMMIREYAVGTERYELTLPKGLIDEGETPEQAANRELQEEIGMAARSLKPLRVLYSSPSHMYSPMHVFLAEDLYPSQLEGDEPEPLILHPLPLSRLDEILDNPATGDSRTLAALFLLQRLLAKR</sequence>
<gene>
    <name evidence="5" type="primary">nudE</name>
    <name evidence="5" type="ORF">MB824_11355</name>
</gene>
<dbReference type="PROSITE" id="PS00893">
    <property type="entry name" value="NUDIX_BOX"/>
    <property type="match status" value="1"/>
</dbReference>